<dbReference type="Pfam" id="PF13715">
    <property type="entry name" value="CarbopepD_reg_2"/>
    <property type="match status" value="1"/>
</dbReference>
<comment type="subcellular location">
    <subcellularLocation>
        <location evidence="1 8">Cell outer membrane</location>
        <topology evidence="1 8">Multi-pass membrane protein</topology>
    </subcellularLocation>
</comment>
<dbReference type="SUPFAM" id="SSF49464">
    <property type="entry name" value="Carboxypeptidase regulatory domain-like"/>
    <property type="match status" value="1"/>
</dbReference>
<dbReference type="Gene3D" id="2.170.130.10">
    <property type="entry name" value="TonB-dependent receptor, plug domain"/>
    <property type="match status" value="1"/>
</dbReference>
<dbReference type="InterPro" id="IPR008969">
    <property type="entry name" value="CarboxyPept-like_regulatory"/>
</dbReference>
<dbReference type="InterPro" id="IPR023997">
    <property type="entry name" value="TonB-dep_OMP_SusC/RagA_CS"/>
</dbReference>
<evidence type="ECO:0000256" key="1">
    <source>
        <dbReference type="ARBA" id="ARBA00004571"/>
    </source>
</evidence>
<dbReference type="Pfam" id="PF00593">
    <property type="entry name" value="TonB_dep_Rec_b-barrel"/>
    <property type="match status" value="1"/>
</dbReference>
<dbReference type="NCBIfam" id="TIGR04056">
    <property type="entry name" value="OMP_RagA_SusC"/>
    <property type="match status" value="1"/>
</dbReference>
<comment type="similarity">
    <text evidence="8 9">Belongs to the TonB-dependent receptor family.</text>
</comment>
<dbReference type="Gene3D" id="2.60.40.1120">
    <property type="entry name" value="Carboxypeptidase-like, regulatory domain"/>
    <property type="match status" value="1"/>
</dbReference>
<organism evidence="12 13">
    <name type="scientific">Duncaniella muris</name>
    <dbReference type="NCBI Taxonomy" id="2094150"/>
    <lineage>
        <taxon>Bacteria</taxon>
        <taxon>Pseudomonadati</taxon>
        <taxon>Bacteroidota</taxon>
        <taxon>Bacteroidia</taxon>
        <taxon>Bacteroidales</taxon>
        <taxon>Muribaculaceae</taxon>
        <taxon>Duncaniella</taxon>
    </lineage>
</organism>
<keyword evidence="2 8" id="KW-0813">Transport</keyword>
<evidence type="ECO:0000256" key="8">
    <source>
        <dbReference type="PROSITE-ProRule" id="PRU01360"/>
    </source>
</evidence>
<evidence type="ECO:0000256" key="5">
    <source>
        <dbReference type="ARBA" id="ARBA00023077"/>
    </source>
</evidence>
<keyword evidence="4 8" id="KW-0812">Transmembrane</keyword>
<comment type="caution">
    <text evidence="12">The sequence shown here is derived from an EMBL/GenBank/DDBJ whole genome shotgun (WGS) entry which is preliminary data.</text>
</comment>
<dbReference type="Pfam" id="PF07715">
    <property type="entry name" value="Plug"/>
    <property type="match status" value="1"/>
</dbReference>
<dbReference type="InterPro" id="IPR039426">
    <property type="entry name" value="TonB-dep_rcpt-like"/>
</dbReference>
<evidence type="ECO:0000313" key="12">
    <source>
        <dbReference type="EMBL" id="PWB01129.1"/>
    </source>
</evidence>
<dbReference type="FunFam" id="2.170.130.10:FF:000008">
    <property type="entry name" value="SusC/RagA family TonB-linked outer membrane protein"/>
    <property type="match status" value="1"/>
</dbReference>
<dbReference type="NCBIfam" id="TIGR04057">
    <property type="entry name" value="SusC_RagA_signa"/>
    <property type="match status" value="1"/>
</dbReference>
<dbReference type="PROSITE" id="PS52016">
    <property type="entry name" value="TONB_DEPENDENT_REC_3"/>
    <property type="match status" value="1"/>
</dbReference>
<keyword evidence="3 8" id="KW-1134">Transmembrane beta strand</keyword>
<keyword evidence="6 8" id="KW-0472">Membrane</keyword>
<evidence type="ECO:0000256" key="2">
    <source>
        <dbReference type="ARBA" id="ARBA00022448"/>
    </source>
</evidence>
<evidence type="ECO:0000259" key="11">
    <source>
        <dbReference type="Pfam" id="PF07715"/>
    </source>
</evidence>
<dbReference type="GO" id="GO:0009279">
    <property type="term" value="C:cell outer membrane"/>
    <property type="evidence" value="ECO:0007669"/>
    <property type="project" value="UniProtKB-SubCell"/>
</dbReference>
<dbReference type="InterPro" id="IPR000531">
    <property type="entry name" value="Beta-barrel_TonB"/>
</dbReference>
<evidence type="ECO:0000256" key="9">
    <source>
        <dbReference type="RuleBase" id="RU003357"/>
    </source>
</evidence>
<proteinExistence type="inferred from homology"/>
<dbReference type="GeneID" id="82526793"/>
<name>A0A2V1INE2_9BACT</name>
<dbReference type="Gene3D" id="2.40.170.20">
    <property type="entry name" value="TonB-dependent receptor, beta-barrel domain"/>
    <property type="match status" value="1"/>
</dbReference>
<keyword evidence="7 8" id="KW-0998">Cell outer membrane</keyword>
<dbReference type="EMBL" id="PUEC01000025">
    <property type="protein sequence ID" value="PWB01129.1"/>
    <property type="molecule type" value="Genomic_DNA"/>
</dbReference>
<reference evidence="13" key="1">
    <citation type="submission" date="2018-02" db="EMBL/GenBank/DDBJ databases">
        <authorList>
            <person name="Clavel T."/>
            <person name="Strowig T."/>
        </authorList>
    </citation>
    <scope>NUCLEOTIDE SEQUENCE [LARGE SCALE GENOMIC DNA]</scope>
    <source>
        <strain evidence="13">DSM 103720</strain>
    </source>
</reference>
<dbReference type="InterPro" id="IPR012910">
    <property type="entry name" value="Plug_dom"/>
</dbReference>
<sequence>MQVALKKQRHLLRLIVVVLLGCVVFPSFAQDFKLTGVVRGADDNMPLIGATVRVQSGAVTVTDADGAFSVNVRKGQTVTFSYIGYTTQSIKVSDRSKVEIYLKEDSKTLDEVVVVGYGTMKRSDLTGSVVSVSAEDIKKTVATSLDQALQGRAAGVQVTQNSGAPGGGISVSIRGTNSLNGNEPLYVIDGVPLSGQADGNSNALSAINPSDIVSMEVLKDASATAIYGSRASNGVIMITTRRGEAGKTKLSYEGYYGIQNIPDRLDVMDLRQFATYRNLRAEVMGFGATEEFADVSILGKGTDWQDEIFRTAHMHNHQLTVSGGNDWGKYAIGLGYLGQDGIAIGSDFERLSGRINIDTNITKWLSFGVSASLSRTKQTNTIDNGNIIRTALDQHPNVPVRNPDGSYGYQTEDNNFGTFYANPVADALLREDYNRGTDFYGNLFADFKIINGLNLRVEYGGGFNYSNHYYYRPTYDYGFFIQDSESSRSASNGKNYFFKTFLTYDKHIRNHSFNVMIGHESSENEYEYLSGSRKNYFLNSVHELVAGDALTAKNNSSRGSGSMESYFGRANYNFADRYLLTFTLRADGSSNFGKANRWGWFPSAAFGWRISQEKFMKNVEPVNNLKLRLGWGIVGNQNAGAYAYGTTMASSATIWGAGFYAGNYSNDKLKWEETKSYNVGLDLAMFNNRLEFIIDAYLKKTDNLLMQASLPDYVTSIISSPWVNAGAIENKGFEWTLNTVNISTRDFSWRTGFTFSLNRNKVTKLYTKTSSITGKIGADTYTNTVVGQPVGQFYGYNVIGMFKEADDFYVKDQNGDFMLDDNFNKILVAIPEGKTIKENEIWYGDYIFEDVNKDGVINESDRKFIGNPEPKFTYGFNTTLTYKDFDFNLSLVGVQGNKVFNYLRQVYTDPMRNSNLLMETTRLANVGLIDPNGGHTFENMHVINSDARICRIALDNSNNNNRMSSYFVEDGSYLRVKNISLGYTFPKQLIKRASIENLRLYFNVQNPFTFTRYKGFDPEIGAYNYNVLTRGIDYARYPSQVIYTFGLNVSL</sequence>
<dbReference type="InterPro" id="IPR036942">
    <property type="entry name" value="Beta-barrel_TonB_sf"/>
</dbReference>
<keyword evidence="5 9" id="KW-0798">TonB box</keyword>
<accession>A0A2V1INE2</accession>
<feature type="domain" description="TonB-dependent receptor plug" evidence="11">
    <location>
        <begin position="122"/>
        <end position="235"/>
    </location>
</feature>
<dbReference type="Proteomes" id="UP000244905">
    <property type="component" value="Unassembled WGS sequence"/>
</dbReference>
<evidence type="ECO:0000256" key="4">
    <source>
        <dbReference type="ARBA" id="ARBA00022692"/>
    </source>
</evidence>
<dbReference type="RefSeq" id="WP_107032924.1">
    <property type="nucleotide sequence ID" value="NZ_PUEC01000025.1"/>
</dbReference>
<dbReference type="InterPro" id="IPR023996">
    <property type="entry name" value="TonB-dep_OMP_SusC/RagA"/>
</dbReference>
<evidence type="ECO:0000256" key="3">
    <source>
        <dbReference type="ARBA" id="ARBA00022452"/>
    </source>
</evidence>
<evidence type="ECO:0000313" key="13">
    <source>
        <dbReference type="Proteomes" id="UP000244905"/>
    </source>
</evidence>
<evidence type="ECO:0000256" key="7">
    <source>
        <dbReference type="ARBA" id="ARBA00023237"/>
    </source>
</evidence>
<protein>
    <submittedName>
        <fullName evidence="12">TonB-dependent receptor</fullName>
    </submittedName>
</protein>
<dbReference type="InterPro" id="IPR037066">
    <property type="entry name" value="Plug_dom_sf"/>
</dbReference>
<keyword evidence="13" id="KW-1185">Reference proteome</keyword>
<dbReference type="AlphaFoldDB" id="A0A2V1INE2"/>
<gene>
    <name evidence="12" type="ORF">C5O23_10625</name>
</gene>
<feature type="domain" description="TonB-dependent receptor-like beta-barrel" evidence="10">
    <location>
        <begin position="404"/>
        <end position="775"/>
    </location>
</feature>
<dbReference type="SUPFAM" id="SSF56935">
    <property type="entry name" value="Porins"/>
    <property type="match status" value="1"/>
</dbReference>
<keyword evidence="12" id="KW-0675">Receptor</keyword>
<evidence type="ECO:0000256" key="6">
    <source>
        <dbReference type="ARBA" id="ARBA00023136"/>
    </source>
</evidence>
<evidence type="ECO:0000259" key="10">
    <source>
        <dbReference type="Pfam" id="PF00593"/>
    </source>
</evidence>